<dbReference type="eggNOG" id="ENOG502S24X">
    <property type="taxonomic scope" value="Eukaryota"/>
</dbReference>
<protein>
    <submittedName>
        <fullName evidence="2 3">Uncharacterized protein</fullName>
    </submittedName>
</protein>
<organism>
    <name type="scientific">Pediculus humanus subsp. corporis</name>
    <name type="common">Body louse</name>
    <dbReference type="NCBI Taxonomy" id="121224"/>
    <lineage>
        <taxon>Eukaryota</taxon>
        <taxon>Metazoa</taxon>
        <taxon>Ecdysozoa</taxon>
        <taxon>Arthropoda</taxon>
        <taxon>Hexapoda</taxon>
        <taxon>Insecta</taxon>
        <taxon>Pterygota</taxon>
        <taxon>Neoptera</taxon>
        <taxon>Paraneoptera</taxon>
        <taxon>Psocodea</taxon>
        <taxon>Troctomorpha</taxon>
        <taxon>Phthiraptera</taxon>
        <taxon>Anoplura</taxon>
        <taxon>Pediculidae</taxon>
        <taxon>Pediculus</taxon>
    </lineage>
</organism>
<dbReference type="RefSeq" id="XP_002425071.1">
    <property type="nucleotide sequence ID" value="XM_002425026.1"/>
</dbReference>
<feature type="region of interest" description="Disordered" evidence="1">
    <location>
        <begin position="303"/>
        <end position="356"/>
    </location>
</feature>
<dbReference type="InParanoid" id="E0VG27"/>
<feature type="compositionally biased region" description="Low complexity" evidence="1">
    <location>
        <begin position="336"/>
        <end position="345"/>
    </location>
</feature>
<dbReference type="EMBL" id="AAZO01001996">
    <property type="status" value="NOT_ANNOTATED_CDS"/>
    <property type="molecule type" value="Genomic_DNA"/>
</dbReference>
<dbReference type="EMBL" id="DS235131">
    <property type="protein sequence ID" value="EEB12333.1"/>
    <property type="molecule type" value="Genomic_DNA"/>
</dbReference>
<dbReference type="Proteomes" id="UP000009046">
    <property type="component" value="Unassembled WGS sequence"/>
</dbReference>
<evidence type="ECO:0000313" key="3">
    <source>
        <dbReference type="EnsemblMetazoa" id="PHUM171800-PA"/>
    </source>
</evidence>
<dbReference type="CTD" id="8236726"/>
<gene>
    <name evidence="3" type="primary">8236726</name>
    <name evidence="2" type="ORF">Phum_PHUM171800</name>
</gene>
<feature type="compositionally biased region" description="Polar residues" evidence="1">
    <location>
        <begin position="33"/>
        <end position="51"/>
    </location>
</feature>
<dbReference type="STRING" id="121224.E0VG27"/>
<name>E0VG27_PEDHC</name>
<reference evidence="3" key="3">
    <citation type="submission" date="2021-02" db="UniProtKB">
        <authorList>
            <consortium name="EnsemblMetazoa"/>
        </authorList>
    </citation>
    <scope>IDENTIFICATION</scope>
    <source>
        <strain evidence="3">USDA</strain>
    </source>
</reference>
<dbReference type="EnsemblMetazoa" id="PHUM171800-RA">
    <property type="protein sequence ID" value="PHUM171800-PA"/>
    <property type="gene ID" value="PHUM171800"/>
</dbReference>
<evidence type="ECO:0000256" key="1">
    <source>
        <dbReference type="SAM" id="MobiDB-lite"/>
    </source>
</evidence>
<dbReference type="HOGENOM" id="CLU_577863_0_0_1"/>
<reference evidence="2" key="1">
    <citation type="submission" date="2007-04" db="EMBL/GenBank/DDBJ databases">
        <title>Annotation of Pediculus humanus corporis strain USDA.</title>
        <authorList>
            <person name="Kirkness E."/>
            <person name="Hannick L."/>
            <person name="Hass B."/>
            <person name="Bruggner R."/>
            <person name="Lawson D."/>
            <person name="Bidwell S."/>
            <person name="Joardar V."/>
            <person name="Caler E."/>
            <person name="Walenz B."/>
            <person name="Inman J."/>
            <person name="Schobel S."/>
            <person name="Galinsky K."/>
            <person name="Amedeo P."/>
            <person name="Strausberg R."/>
        </authorList>
    </citation>
    <scope>NUCLEOTIDE SEQUENCE</scope>
    <source>
        <strain evidence="2">USDA</strain>
    </source>
</reference>
<keyword evidence="4" id="KW-1185">Reference proteome</keyword>
<sequence>MRVVEESASSTSCAIMNEEKSINGTETDDCKSNKSQSTEQNHSPNSDYSEQVYASSGGRLKFFKDGKFILELSHRRDGEKMSWIPVPKKTYWPPPVTTSMVTNSIRQESTTSLSVSDDNSSVQLSPWQRDHCWKQMSPRKAASHDMSFFMIPLPRAFHVRRTNSLTIKRKRRRPFDSIEKVINWKSLSNLNGYQQAVKLKNCAIKNGRLNLLIQRLWDYCFKSSESAQSLQKLSPSMFSPRKRILREFERVSLVGGNLDDQSQLNLKRQRCKTSFENGQSPPTQGNSKGVSSYSITSLLAVKEESQDQESSSFLRTLLKSPKEEPSPEPSPKSRRNSPSQSMQSSPPLPVPSSGDASLRNVQFPSVQFPYLHSPLLYPHFLPQSPAAHHSYFGMPSSFRGASSALWGVPYHHHPHVSSSLPGGSYHGLVSPYPTSQYSYWPGQPPINEIKREDSTSGKIFFHFTFHCFILFTL</sequence>
<reference evidence="2" key="2">
    <citation type="submission" date="2007-04" db="EMBL/GenBank/DDBJ databases">
        <title>The genome of the human body louse.</title>
        <authorList>
            <consortium name="The Human Body Louse Genome Consortium"/>
            <person name="Kirkness E."/>
            <person name="Walenz B."/>
            <person name="Hass B."/>
            <person name="Bruggner R."/>
            <person name="Strausberg R."/>
        </authorList>
    </citation>
    <scope>NUCLEOTIDE SEQUENCE</scope>
    <source>
        <strain evidence="2">USDA</strain>
    </source>
</reference>
<dbReference type="VEuPathDB" id="VectorBase:PHUM171800"/>
<evidence type="ECO:0000313" key="4">
    <source>
        <dbReference type="Proteomes" id="UP000009046"/>
    </source>
</evidence>
<dbReference type="GeneID" id="8236726"/>
<dbReference type="AlphaFoldDB" id="E0VG27"/>
<accession>E0VG27</accession>
<feature type="region of interest" description="Disordered" evidence="1">
    <location>
        <begin position="1"/>
        <end position="51"/>
    </location>
</feature>
<evidence type="ECO:0000313" key="2">
    <source>
        <dbReference type="EMBL" id="EEB12333.1"/>
    </source>
</evidence>
<dbReference type="OrthoDB" id="2328924at2759"/>
<proteinExistence type="predicted"/>
<dbReference type="KEGG" id="phu:Phum_PHUM171800"/>